<dbReference type="EMBL" id="MIHH01000035">
    <property type="protein sequence ID" value="OIQ07674.1"/>
    <property type="molecule type" value="Genomic_DNA"/>
</dbReference>
<evidence type="ECO:0000313" key="1">
    <source>
        <dbReference type="EMBL" id="OIQ07674.1"/>
    </source>
</evidence>
<dbReference type="AlphaFoldDB" id="A0A1J5K3Z3"/>
<name>A0A1J5K3Z3_NEOTH</name>
<gene>
    <name evidence="1" type="ORF">MOOR_27290</name>
</gene>
<evidence type="ECO:0000313" key="2">
    <source>
        <dbReference type="Proteomes" id="UP000182743"/>
    </source>
</evidence>
<comment type="caution">
    <text evidence="1">The sequence shown here is derived from an EMBL/GenBank/DDBJ whole genome shotgun (WGS) entry which is preliminary data.</text>
</comment>
<protein>
    <submittedName>
        <fullName evidence="1">Uncharacterized protein</fullName>
    </submittedName>
</protein>
<sequence>MLLVNRRVGPVPGVVRTGIGIKAVITRSFKDLGCRQGFFHVPALFLEVLPGQTALAPVLDVVLDTETQHHGKIFAYSVFNSTDNFNGKGQPVL</sequence>
<accession>A0A1J5K3Z3</accession>
<dbReference type="Proteomes" id="UP000182743">
    <property type="component" value="Unassembled WGS sequence"/>
</dbReference>
<reference evidence="1 2" key="1">
    <citation type="submission" date="2016-08" db="EMBL/GenBank/DDBJ databases">
        <title>Genome-based comparison of Moorella thermoacetic strains.</title>
        <authorList>
            <person name="Poehlein A."/>
            <person name="Bengelsdorf F.R."/>
            <person name="Esser C."/>
            <person name="Duerre P."/>
            <person name="Daniel R."/>
        </authorList>
    </citation>
    <scope>NUCLEOTIDE SEQUENCE [LARGE SCALE GENOMIC DNA]</scope>
    <source>
        <strain evidence="1 2">DSM 11768</strain>
    </source>
</reference>
<organism evidence="1 2">
    <name type="scientific">Neomoorella thermoacetica</name>
    <name type="common">Clostridium thermoaceticum</name>
    <dbReference type="NCBI Taxonomy" id="1525"/>
    <lineage>
        <taxon>Bacteria</taxon>
        <taxon>Bacillati</taxon>
        <taxon>Bacillota</taxon>
        <taxon>Clostridia</taxon>
        <taxon>Neomoorellales</taxon>
        <taxon>Neomoorellaceae</taxon>
        <taxon>Neomoorella</taxon>
    </lineage>
</organism>
<proteinExistence type="predicted"/>